<gene>
    <name evidence="7" type="ORF">CANTADRAFT_91284</name>
</gene>
<dbReference type="InterPro" id="IPR033753">
    <property type="entry name" value="GCV_H/Fam206"/>
</dbReference>
<dbReference type="NCBIfam" id="NF002270">
    <property type="entry name" value="PRK01202.1"/>
    <property type="match status" value="1"/>
</dbReference>
<reference evidence="8" key="1">
    <citation type="submission" date="2016-05" db="EMBL/GenBank/DDBJ databases">
        <title>Comparative genomics of biotechnologically important yeasts.</title>
        <authorList>
            <consortium name="DOE Joint Genome Institute"/>
            <person name="Riley R."/>
            <person name="Haridas S."/>
            <person name="Wolfe K.H."/>
            <person name="Lopes M.R."/>
            <person name="Hittinger C.T."/>
            <person name="Goker M."/>
            <person name="Salamov A."/>
            <person name="Wisecaver J."/>
            <person name="Long T.M."/>
            <person name="Aerts A.L."/>
            <person name="Barry K."/>
            <person name="Choi C."/>
            <person name="Clum A."/>
            <person name="Coughlan A.Y."/>
            <person name="Deshpande S."/>
            <person name="Douglass A.P."/>
            <person name="Hanson S.J."/>
            <person name="Klenk H.-P."/>
            <person name="Labutti K."/>
            <person name="Lapidus A."/>
            <person name="Lindquist E."/>
            <person name="Lipzen A."/>
            <person name="Meier-Kolthoff J.P."/>
            <person name="Ohm R.A."/>
            <person name="Otillar R.P."/>
            <person name="Pangilinan J."/>
            <person name="Peng Y."/>
            <person name="Rokas A."/>
            <person name="Rosa C.A."/>
            <person name="Scheuner C."/>
            <person name="Sibirny A.A."/>
            <person name="Slot J.C."/>
            <person name="Stielow J.B."/>
            <person name="Sun H."/>
            <person name="Kurtzman C.P."/>
            <person name="Blackwell M."/>
            <person name="Grigoriev I.V."/>
            <person name="Jeffries T.W."/>
        </authorList>
    </citation>
    <scope>NUCLEOTIDE SEQUENCE [LARGE SCALE GENOMIC DNA]</scope>
    <source>
        <strain evidence="8">NRRL Y-17324</strain>
    </source>
</reference>
<dbReference type="InterPro" id="IPR011053">
    <property type="entry name" value="Single_hybrid_motif"/>
</dbReference>
<dbReference type="NCBIfam" id="TIGR00527">
    <property type="entry name" value="gcvH"/>
    <property type="match status" value="1"/>
</dbReference>
<dbReference type="SUPFAM" id="SSF51230">
    <property type="entry name" value="Single hybrid motif"/>
    <property type="match status" value="1"/>
</dbReference>
<evidence type="ECO:0000313" key="8">
    <source>
        <dbReference type="Proteomes" id="UP000094285"/>
    </source>
</evidence>
<feature type="domain" description="Lipoyl-binding" evidence="6">
    <location>
        <begin position="67"/>
        <end position="149"/>
    </location>
</feature>
<dbReference type="RefSeq" id="XP_020062951.1">
    <property type="nucleotide sequence ID" value="XM_020211796.1"/>
</dbReference>
<dbReference type="Proteomes" id="UP000094285">
    <property type="component" value="Unassembled WGS sequence"/>
</dbReference>
<evidence type="ECO:0000256" key="1">
    <source>
        <dbReference type="ARBA" id="ARBA00009249"/>
    </source>
</evidence>
<evidence type="ECO:0000256" key="4">
    <source>
        <dbReference type="PIRSR" id="PIRSR617453-50"/>
    </source>
</evidence>
<dbReference type="CDD" id="cd06848">
    <property type="entry name" value="GCS_H"/>
    <property type="match status" value="1"/>
</dbReference>
<comment type="subunit">
    <text evidence="5">The glycine cleavage system is composed of four proteins: P, T, L and H.</text>
</comment>
<keyword evidence="2 4" id="KW-0450">Lipoyl</keyword>
<dbReference type="AlphaFoldDB" id="A0A1E4SE81"/>
<dbReference type="InterPro" id="IPR003016">
    <property type="entry name" value="2-oxoA_DH_lipoyl-BS"/>
</dbReference>
<keyword evidence="5" id="KW-0496">Mitochondrion</keyword>
<dbReference type="GO" id="GO:0005960">
    <property type="term" value="C:glycine cleavage complex"/>
    <property type="evidence" value="ECO:0007669"/>
    <property type="project" value="UniProtKB-UniRule"/>
</dbReference>
<accession>A0A1E4SE81</accession>
<dbReference type="GO" id="GO:0005739">
    <property type="term" value="C:mitochondrion"/>
    <property type="evidence" value="ECO:0007669"/>
    <property type="project" value="UniProtKB-SubCell"/>
</dbReference>
<dbReference type="PANTHER" id="PTHR11715:SF3">
    <property type="entry name" value="GLYCINE CLEAVAGE SYSTEM H PROTEIN-RELATED"/>
    <property type="match status" value="1"/>
</dbReference>
<dbReference type="GO" id="GO:0009249">
    <property type="term" value="P:protein lipoylation"/>
    <property type="evidence" value="ECO:0007669"/>
    <property type="project" value="EnsemblFungi"/>
</dbReference>
<evidence type="ECO:0000256" key="3">
    <source>
        <dbReference type="ARBA" id="ARBA00022946"/>
    </source>
</evidence>
<dbReference type="InterPro" id="IPR000089">
    <property type="entry name" value="Biotin_lipoyl"/>
</dbReference>
<evidence type="ECO:0000256" key="2">
    <source>
        <dbReference type="ARBA" id="ARBA00022823"/>
    </source>
</evidence>
<sequence>MFRTLLRTSPLVARPSARLFSTSRAVFNSTSHKLNKDSHVYKYLQEGPSTIKYTAEHEWLAIFKDDSAFVGITTYASEALGDVTFVELPEVGDKVEVGDTIGSVESVKSASEIYSPVAGEVVAINDVLESEPQLINTDPIGNGWIAQIKLSDPAAIESSEELLSAEEYENSLSEN</sequence>
<dbReference type="PROSITE" id="PS00189">
    <property type="entry name" value="LIPOYL"/>
    <property type="match status" value="1"/>
</dbReference>
<dbReference type="GO" id="GO:0006730">
    <property type="term" value="P:one-carbon metabolic process"/>
    <property type="evidence" value="ECO:0007669"/>
    <property type="project" value="EnsemblFungi"/>
</dbReference>
<dbReference type="EMBL" id="KV453914">
    <property type="protein sequence ID" value="ODV77829.1"/>
    <property type="molecule type" value="Genomic_DNA"/>
</dbReference>
<feature type="modified residue" description="N6-lipoyllysine" evidence="4">
    <location>
        <position position="108"/>
    </location>
</feature>
<comment type="function">
    <text evidence="5">The H protein shuttles the methylamine group of glycine from the P protein to the T protein.</text>
</comment>
<dbReference type="HAMAP" id="MF_00272">
    <property type="entry name" value="GcvH"/>
    <property type="match status" value="1"/>
</dbReference>
<evidence type="ECO:0000313" key="7">
    <source>
        <dbReference type="EMBL" id="ODV77829.1"/>
    </source>
</evidence>
<dbReference type="GO" id="GO:0019464">
    <property type="term" value="P:glycine decarboxylation via glycine cleavage system"/>
    <property type="evidence" value="ECO:0007669"/>
    <property type="project" value="UniProtKB-UniRule"/>
</dbReference>
<evidence type="ECO:0000259" key="6">
    <source>
        <dbReference type="PROSITE" id="PS50968"/>
    </source>
</evidence>
<proteinExistence type="inferred from homology"/>
<comment type="cofactor">
    <cofactor evidence="5">
        <name>(R)-lipoate</name>
        <dbReference type="ChEBI" id="CHEBI:83088"/>
    </cofactor>
    <text evidence="5">Binds 1 lipoyl cofactor covalently.</text>
</comment>
<dbReference type="Gene3D" id="2.40.50.100">
    <property type="match status" value="1"/>
</dbReference>
<dbReference type="STRING" id="984487.A0A1E4SE81"/>
<dbReference type="InterPro" id="IPR017453">
    <property type="entry name" value="GCV_H_sub"/>
</dbReference>
<dbReference type="GeneID" id="30985932"/>
<comment type="similarity">
    <text evidence="1 5">Belongs to the GcvH family.</text>
</comment>
<dbReference type="OrthoDB" id="10264154at2759"/>
<dbReference type="Pfam" id="PF01597">
    <property type="entry name" value="GCV_H"/>
    <property type="match status" value="1"/>
</dbReference>
<dbReference type="InterPro" id="IPR002930">
    <property type="entry name" value="GCV_H"/>
</dbReference>
<dbReference type="PANTHER" id="PTHR11715">
    <property type="entry name" value="GLYCINE CLEAVAGE SYSTEM H PROTEIN"/>
    <property type="match status" value="1"/>
</dbReference>
<name>A0A1E4SE81_9ASCO</name>
<evidence type="ECO:0000256" key="5">
    <source>
        <dbReference type="RuleBase" id="RU364055"/>
    </source>
</evidence>
<keyword evidence="3 5" id="KW-0809">Transit peptide</keyword>
<comment type="subcellular location">
    <subcellularLocation>
        <location evidence="5">Mitochondrion</location>
    </subcellularLocation>
</comment>
<organism evidence="7 8">
    <name type="scientific">Suhomyces tanzawaensis NRRL Y-17324</name>
    <dbReference type="NCBI Taxonomy" id="984487"/>
    <lineage>
        <taxon>Eukaryota</taxon>
        <taxon>Fungi</taxon>
        <taxon>Dikarya</taxon>
        <taxon>Ascomycota</taxon>
        <taxon>Saccharomycotina</taxon>
        <taxon>Pichiomycetes</taxon>
        <taxon>Debaryomycetaceae</taxon>
        <taxon>Suhomyces</taxon>
    </lineage>
</organism>
<dbReference type="PROSITE" id="PS50968">
    <property type="entry name" value="BIOTINYL_LIPOYL"/>
    <property type="match status" value="1"/>
</dbReference>
<keyword evidence="8" id="KW-1185">Reference proteome</keyword>
<protein>
    <recommendedName>
        <fullName evidence="5">Glycine cleavage system H protein</fullName>
    </recommendedName>
</protein>
<dbReference type="GO" id="GO:0031405">
    <property type="term" value="F:lipoic acid binding"/>
    <property type="evidence" value="ECO:0007669"/>
    <property type="project" value="EnsemblFungi"/>
</dbReference>